<evidence type="ECO:0000256" key="3">
    <source>
        <dbReference type="ARBA" id="ARBA00023235"/>
    </source>
</evidence>
<comment type="similarity">
    <text evidence="2 4">Belongs to the glucose-6-phosphate 1-epimerase family.</text>
</comment>
<reference evidence="6 7" key="2">
    <citation type="submission" date="2018-06" db="EMBL/GenBank/DDBJ databases">
        <title>Metagenomic assembly of (sub)arctic Cyanobacteria and their associated microbiome from non-axenic cultures.</title>
        <authorList>
            <person name="Baurain D."/>
        </authorList>
    </citation>
    <scope>NUCLEOTIDE SEQUENCE [LARGE SCALE GENOMIC DNA]</scope>
    <source>
        <strain evidence="6">ULC129bin1</strain>
    </source>
</reference>
<dbReference type="GO" id="GO:0005975">
    <property type="term" value="P:carbohydrate metabolic process"/>
    <property type="evidence" value="ECO:0007669"/>
    <property type="project" value="InterPro"/>
</dbReference>
<dbReference type="PIRSF" id="PIRSF016020">
    <property type="entry name" value="PHexose_mutarotase"/>
    <property type="match status" value="1"/>
</dbReference>
<evidence type="ECO:0000256" key="1">
    <source>
        <dbReference type="ARBA" id="ARBA00001096"/>
    </source>
</evidence>
<dbReference type="EC" id="5.1.3.15" evidence="4"/>
<dbReference type="GO" id="GO:0047938">
    <property type="term" value="F:glucose-6-phosphate 1-epimerase activity"/>
    <property type="evidence" value="ECO:0007669"/>
    <property type="project" value="UniProtKB-UniRule"/>
</dbReference>
<dbReference type="Proteomes" id="UP000249354">
    <property type="component" value="Unassembled WGS sequence"/>
</dbReference>
<dbReference type="InterPro" id="IPR025532">
    <property type="entry name" value="G6P_1-epimerase"/>
</dbReference>
<organism evidence="6 7">
    <name type="scientific">Leptolyngbya foveolarum</name>
    <dbReference type="NCBI Taxonomy" id="47253"/>
    <lineage>
        <taxon>Bacteria</taxon>
        <taxon>Bacillati</taxon>
        <taxon>Cyanobacteriota</taxon>
        <taxon>Cyanophyceae</taxon>
        <taxon>Leptolyngbyales</taxon>
        <taxon>Leptolyngbyaceae</taxon>
        <taxon>Leptolyngbya group</taxon>
        <taxon>Leptolyngbya</taxon>
    </lineage>
</organism>
<evidence type="ECO:0000256" key="2">
    <source>
        <dbReference type="ARBA" id="ARBA00005866"/>
    </source>
</evidence>
<dbReference type="InterPro" id="IPR014718">
    <property type="entry name" value="GH-type_carb-bd"/>
</dbReference>
<dbReference type="SUPFAM" id="SSF74650">
    <property type="entry name" value="Galactose mutarotase-like"/>
    <property type="match status" value="1"/>
</dbReference>
<dbReference type="Gene3D" id="2.70.98.10">
    <property type="match status" value="1"/>
</dbReference>
<dbReference type="Pfam" id="PF01263">
    <property type="entry name" value="Aldose_epim"/>
    <property type="match status" value="1"/>
</dbReference>
<gene>
    <name evidence="6" type="ORF">DCF25_08925</name>
</gene>
<reference evidence="7" key="1">
    <citation type="submission" date="2018-04" db="EMBL/GenBank/DDBJ databases">
        <authorList>
            <person name="Cornet L."/>
        </authorList>
    </citation>
    <scope>NUCLEOTIDE SEQUENCE [LARGE SCALE GENOMIC DNA]</scope>
</reference>
<dbReference type="GO" id="GO:0030246">
    <property type="term" value="F:carbohydrate binding"/>
    <property type="evidence" value="ECO:0007669"/>
    <property type="project" value="UniProtKB-UniRule"/>
</dbReference>
<keyword evidence="3 4" id="KW-0413">Isomerase</keyword>
<dbReference type="AlphaFoldDB" id="A0A2W4W9R7"/>
<evidence type="ECO:0000256" key="5">
    <source>
        <dbReference type="PIRSR" id="PIRSR016020-1"/>
    </source>
</evidence>
<accession>A0A2W4W9R7</accession>
<protein>
    <recommendedName>
        <fullName evidence="4">Putative glucose-6-phosphate 1-epimerase</fullName>
        <ecNumber evidence="4">5.1.3.15</ecNumber>
    </recommendedName>
</protein>
<feature type="active site" evidence="5">
    <location>
        <position position="170"/>
    </location>
</feature>
<evidence type="ECO:0000313" key="6">
    <source>
        <dbReference type="EMBL" id="PZO19055.1"/>
    </source>
</evidence>
<dbReference type="EMBL" id="QBMC01000047">
    <property type="protein sequence ID" value="PZO19055.1"/>
    <property type="molecule type" value="Genomic_DNA"/>
</dbReference>
<dbReference type="InterPro" id="IPR011013">
    <property type="entry name" value="Gal_mutarotase_sf_dom"/>
</dbReference>
<dbReference type="PANTHER" id="PTHR11122:SF13">
    <property type="entry name" value="GLUCOSE-6-PHOSPHATE 1-EPIMERASE"/>
    <property type="match status" value="1"/>
</dbReference>
<dbReference type="InterPro" id="IPR008183">
    <property type="entry name" value="Aldose_1/G6P_1-epimerase"/>
</dbReference>
<dbReference type="PANTHER" id="PTHR11122">
    <property type="entry name" value="APOSPORY-ASSOCIATED PROTEIN C-RELATED"/>
    <property type="match status" value="1"/>
</dbReference>
<comment type="caution">
    <text evidence="6">The sequence shown here is derived from an EMBL/GenBank/DDBJ whole genome shotgun (WGS) entry which is preliminary data.</text>
</comment>
<comment type="catalytic activity">
    <reaction evidence="1">
        <text>alpha-D-glucose 6-phosphate = beta-D-glucose 6-phosphate</text>
        <dbReference type="Rhea" id="RHEA:16249"/>
        <dbReference type="ChEBI" id="CHEBI:58225"/>
        <dbReference type="ChEBI" id="CHEBI:58247"/>
        <dbReference type="EC" id="5.1.3.15"/>
    </reaction>
</comment>
<evidence type="ECO:0000256" key="4">
    <source>
        <dbReference type="PIRNR" id="PIRNR016020"/>
    </source>
</evidence>
<sequence length="301" mass="33013">MTVEQLNQKFAIPGKVKVVEGKGGFPIVEVTNEKAVAKISVYSGQVISFKPAGEPEDLLFLSDKAYYQTGKAIKGGIPICWPWFGPDPEGKGRASHGFVRNRMWTILSTEAITSGETKIQLGMSPSEETLEIWPHQFELVVEVLVGAQLSVTLITKNTGDNPFSITQALHTYFATGGISQVRVLGFKNAPFVDKAEGGLEKTQTGDITITAETDRIYTDVRPEIVVEDGAMGRRIGITSTGSSTAIVWNPWKEISVKMADLEDQDYQRFICVETANAEDEVIEIAPGAEYKMQAVYTIERS</sequence>
<name>A0A2W4W9R7_9CYAN</name>
<dbReference type="CDD" id="cd09020">
    <property type="entry name" value="D-hex-6-P-epi_like"/>
    <property type="match status" value="1"/>
</dbReference>
<proteinExistence type="inferred from homology"/>
<evidence type="ECO:0000313" key="7">
    <source>
        <dbReference type="Proteomes" id="UP000249354"/>
    </source>
</evidence>
<feature type="active site" evidence="5">
    <location>
        <position position="273"/>
    </location>
</feature>